<keyword evidence="9" id="KW-1185">Reference proteome</keyword>
<dbReference type="InterPro" id="IPR010122">
    <property type="entry name" value="HMG_CoA_synthase_euk"/>
</dbReference>
<dbReference type="Pfam" id="PF08540">
    <property type="entry name" value="HMG_CoA_synt_C"/>
    <property type="match status" value="1"/>
</dbReference>
<dbReference type="InterPro" id="IPR016039">
    <property type="entry name" value="Thiolase-like"/>
</dbReference>
<dbReference type="GO" id="GO:0016126">
    <property type="term" value="P:sterol biosynthetic process"/>
    <property type="evidence" value="ECO:0007669"/>
    <property type="project" value="UniProtKB-KW"/>
</dbReference>
<dbReference type="EC" id="2.3.3.10" evidence="5"/>
<evidence type="ECO:0000256" key="2">
    <source>
        <dbReference type="ARBA" id="ARBA00022679"/>
    </source>
</evidence>
<accession>A0AAV5SDC9</accession>
<evidence type="ECO:0000256" key="5">
    <source>
        <dbReference type="RuleBase" id="RU364071"/>
    </source>
</evidence>
<dbReference type="Proteomes" id="UP001432027">
    <property type="component" value="Unassembled WGS sequence"/>
</dbReference>
<feature type="binding site" evidence="4">
    <location>
        <position position="266"/>
    </location>
    <ligand>
        <name>CoA</name>
        <dbReference type="ChEBI" id="CHEBI:57287"/>
    </ligand>
</feature>
<dbReference type="NCBIfam" id="TIGR01833">
    <property type="entry name" value="HMG-CoA-S_euk"/>
    <property type="match status" value="1"/>
</dbReference>
<feature type="active site" description="Acyl-thioester intermediate" evidence="3">
    <location>
        <position position="123"/>
    </location>
</feature>
<dbReference type="InterPro" id="IPR013528">
    <property type="entry name" value="HMG_CoA_synth_N"/>
</dbReference>
<organism evidence="8 9">
    <name type="scientific">Pristionchus entomophagus</name>
    <dbReference type="NCBI Taxonomy" id="358040"/>
    <lineage>
        <taxon>Eukaryota</taxon>
        <taxon>Metazoa</taxon>
        <taxon>Ecdysozoa</taxon>
        <taxon>Nematoda</taxon>
        <taxon>Chromadorea</taxon>
        <taxon>Rhabditida</taxon>
        <taxon>Rhabditina</taxon>
        <taxon>Diplogasteromorpha</taxon>
        <taxon>Diplogasteroidea</taxon>
        <taxon>Neodiplogasteridae</taxon>
        <taxon>Pristionchus</taxon>
    </lineage>
</organism>
<feature type="binding site" evidence="4">
    <location>
        <position position="218"/>
    </location>
    <ligand>
        <name>CoA</name>
        <dbReference type="ChEBI" id="CHEBI:57287"/>
    </ligand>
</feature>
<feature type="active site" description="Proton donor/acceptor" evidence="3">
    <location>
        <position position="91"/>
    </location>
</feature>
<dbReference type="SUPFAM" id="SSF53901">
    <property type="entry name" value="Thiolase-like"/>
    <property type="match status" value="2"/>
</dbReference>
<dbReference type="Pfam" id="PF01154">
    <property type="entry name" value="HMG_CoA_synt_N"/>
    <property type="match status" value="1"/>
</dbReference>
<evidence type="ECO:0000256" key="3">
    <source>
        <dbReference type="PIRSR" id="PIRSR610122-1"/>
    </source>
</evidence>
<feature type="domain" description="Hydroxymethylglutaryl-coenzyme A synthase N-terminal" evidence="6">
    <location>
        <begin position="9"/>
        <end position="181"/>
    </location>
</feature>
<dbReference type="PANTHER" id="PTHR43323:SF2">
    <property type="entry name" value="HYDROXYMETHYLGLUTARYL-COA SYNTHASE"/>
    <property type="match status" value="1"/>
</dbReference>
<reference evidence="8" key="1">
    <citation type="submission" date="2023-10" db="EMBL/GenBank/DDBJ databases">
        <title>Genome assembly of Pristionchus species.</title>
        <authorList>
            <person name="Yoshida K."/>
            <person name="Sommer R.J."/>
        </authorList>
    </citation>
    <scope>NUCLEOTIDE SEQUENCE</scope>
    <source>
        <strain evidence="8">RS0144</strain>
    </source>
</reference>
<dbReference type="CDD" id="cd00827">
    <property type="entry name" value="init_cond_enzymes"/>
    <property type="match status" value="1"/>
</dbReference>
<comment type="function">
    <text evidence="5">Catalyzes the condensation of acetyl-CoA with acetoacetyl-CoA to form HMG-CoA.</text>
</comment>
<feature type="binding site" evidence="4">
    <location>
        <position position="262"/>
    </location>
    <ligand>
        <name>CoA</name>
        <dbReference type="ChEBI" id="CHEBI:57287"/>
    </ligand>
</feature>
<keyword evidence="5" id="KW-0444">Lipid biosynthesis</keyword>
<feature type="active site" description="Proton donor/acceptor" evidence="3">
    <location>
        <position position="257"/>
    </location>
</feature>
<dbReference type="GO" id="GO:0010142">
    <property type="term" value="P:farnesyl diphosphate biosynthetic process, mevalonate pathway"/>
    <property type="evidence" value="ECO:0007669"/>
    <property type="project" value="InterPro"/>
</dbReference>
<evidence type="ECO:0000259" key="6">
    <source>
        <dbReference type="Pfam" id="PF01154"/>
    </source>
</evidence>
<dbReference type="Gene3D" id="3.40.47.10">
    <property type="match status" value="1"/>
</dbReference>
<gene>
    <name evidence="8" type="ORF">PENTCL1PPCAC_3014</name>
</gene>
<keyword evidence="5" id="KW-0443">Lipid metabolism</keyword>
<comment type="similarity">
    <text evidence="1 5">Belongs to the thiolase-like superfamily. HMG-CoA synthase family.</text>
</comment>
<dbReference type="GO" id="GO:0004421">
    <property type="term" value="F:hydroxymethylglutaryl-CoA synthase activity"/>
    <property type="evidence" value="ECO:0007669"/>
    <property type="project" value="UniProtKB-EC"/>
</dbReference>
<dbReference type="AlphaFoldDB" id="A0AAV5SDC9"/>
<comment type="catalytic activity">
    <reaction evidence="5">
        <text>acetoacetyl-CoA + acetyl-CoA + H2O = (3S)-3-hydroxy-3-methylglutaryl-CoA + CoA + H(+)</text>
        <dbReference type="Rhea" id="RHEA:10188"/>
        <dbReference type="ChEBI" id="CHEBI:15377"/>
        <dbReference type="ChEBI" id="CHEBI:15378"/>
        <dbReference type="ChEBI" id="CHEBI:43074"/>
        <dbReference type="ChEBI" id="CHEBI:57286"/>
        <dbReference type="ChEBI" id="CHEBI:57287"/>
        <dbReference type="ChEBI" id="CHEBI:57288"/>
        <dbReference type="EC" id="2.3.3.10"/>
    </reaction>
</comment>
<protein>
    <recommendedName>
        <fullName evidence="5">Hydroxymethylglutaryl-CoA synthase</fullName>
        <shortName evidence="5">HMG-CoA synthase</shortName>
        <ecNumber evidence="5">2.3.3.10</ecNumber>
    </recommendedName>
    <alternativeName>
        <fullName evidence="5">3-hydroxy-3-methylglutaryl coenzyme A synthase</fullName>
    </alternativeName>
</protein>
<dbReference type="PANTHER" id="PTHR43323">
    <property type="entry name" value="3-HYDROXY-3-METHYLGLUTARYL COENZYME A SYNTHASE"/>
    <property type="match status" value="1"/>
</dbReference>
<proteinExistence type="inferred from homology"/>
<evidence type="ECO:0000256" key="4">
    <source>
        <dbReference type="PIRSR" id="PIRSR610122-2"/>
    </source>
</evidence>
<dbReference type="InterPro" id="IPR013746">
    <property type="entry name" value="HMG_CoA_synt_C_dom"/>
</dbReference>
<keyword evidence="5" id="KW-0752">Steroid biosynthesis</keyword>
<keyword evidence="5" id="KW-1207">Sterol metabolism</keyword>
<comment type="caution">
    <text evidence="8">The sequence shown here is derived from an EMBL/GenBank/DDBJ whole genome shotgun (WGS) entry which is preliminary data.</text>
</comment>
<evidence type="ECO:0000313" key="8">
    <source>
        <dbReference type="EMBL" id="GMS80839.1"/>
    </source>
</evidence>
<evidence type="ECO:0000256" key="1">
    <source>
        <dbReference type="ARBA" id="ARBA00007061"/>
    </source>
</evidence>
<comment type="pathway">
    <text evidence="5">Metabolic intermediate biosynthesis; (R)-mevalonate biosynthesis; (R)-mevalonate from acetyl-CoA: step 2/3.</text>
</comment>
<feature type="domain" description="Hydroxymethylglutaryl-coenzyme A synthase C-terminal" evidence="7">
    <location>
        <begin position="182"/>
        <end position="466"/>
    </location>
</feature>
<name>A0AAV5SDC9_9BILA</name>
<dbReference type="EMBL" id="BTSX01000001">
    <property type="protein sequence ID" value="GMS80839.1"/>
    <property type="molecule type" value="Genomic_DNA"/>
</dbReference>
<evidence type="ECO:0000259" key="7">
    <source>
        <dbReference type="Pfam" id="PF08540"/>
    </source>
</evidence>
<keyword evidence="5" id="KW-0756">Sterol biosynthesis</keyword>
<sequence length="472" mass="52231">MVFSNGDVPDDFGVSGVSCYFPASFVRQEALEKAHGHKEPGKYTIGLGQTEMAFCSDKEDSVSLALTVTQMLLDEYEIDPSSVGFLGVASETLVDKSKSIKSALMPLFGDNTDISGVDVKHACYGGTQALFDGLGWLHRTYPIQHRLAIVVCTDIAVYADGPARCTGGAGAVALLLSPGAPLVFDNGLESTHGHHGYDFFKPVGAHNCEYPIVAGKESISAYLSALSTCYKLYKRKSKAYAGRDKLSLVDFDAACFHSPFTKLVRKAVAVMVAEDAREGGRVRGEEKMEGIVAGLRAQEEPSDLSVISPESLKASEQTWQEITSPNLEMNRRLGNMYTPSLYVQLVGYLSRLEEEKREEGRERRILMYSYGSGSMASVYSFTLNEGMTERLRRMIDVSRSIVGRLDEREERTPEEYGETMAQREKFYTQRVPSTPSSLSSSSLYPLFPGTFHLSSIDDQYRRQYARVDTRRV</sequence>
<keyword evidence="2 5" id="KW-0808">Transferase</keyword>
<dbReference type="GO" id="GO:0006084">
    <property type="term" value="P:acetyl-CoA metabolic process"/>
    <property type="evidence" value="ECO:0007669"/>
    <property type="project" value="InterPro"/>
</dbReference>
<evidence type="ECO:0000313" key="9">
    <source>
        <dbReference type="Proteomes" id="UP001432027"/>
    </source>
</evidence>
<keyword evidence="5" id="KW-0753">Steroid metabolism</keyword>